<accession>A0A8B6M6V0</accession>
<evidence type="ECO:0000313" key="2">
    <source>
        <dbReference type="Proteomes" id="UP000485880"/>
    </source>
</evidence>
<evidence type="ECO:0000313" key="1">
    <source>
        <dbReference type="EMBL" id="VTZ50763.1"/>
    </source>
</evidence>
<proteinExistence type="predicted"/>
<sequence>MAPRDAQGLLFWPFFSLSKSRRIQPIDFRTIEVTIRVEATQEHGMATIWDADVLIWAASQIVEAPWPDDLPPDDGDAL</sequence>
<dbReference type="AlphaFoldDB" id="A0A8B6M6V0"/>
<reference evidence="1 2" key="1">
    <citation type="submission" date="2019-05" db="EMBL/GenBank/DDBJ databases">
        <authorList>
            <person name="Farhan Ul Haque M."/>
        </authorList>
    </citation>
    <scope>NUCLEOTIDE SEQUENCE [LARGE SCALE GENOMIC DNA]</scope>
    <source>
        <strain evidence="1">2</strain>
    </source>
</reference>
<comment type="caution">
    <text evidence="1">The sequence shown here is derived from an EMBL/GenBank/DDBJ whole genome shotgun (WGS) entry which is preliminary data.</text>
</comment>
<dbReference type="Proteomes" id="UP000485880">
    <property type="component" value="Unassembled WGS sequence"/>
</dbReference>
<name>A0A8B6M6V0_METTU</name>
<keyword evidence="2" id="KW-1185">Reference proteome</keyword>
<dbReference type="EMBL" id="CABFMQ020000086">
    <property type="protein sequence ID" value="VTZ50763.1"/>
    <property type="molecule type" value="Genomic_DNA"/>
</dbReference>
<protein>
    <submittedName>
        <fullName evidence="1">Plasmid replication initiator protein</fullName>
    </submittedName>
</protein>
<dbReference type="Pfam" id="PF10134">
    <property type="entry name" value="RPA"/>
    <property type="match status" value="1"/>
</dbReference>
<dbReference type="InterPro" id="IPR018777">
    <property type="entry name" value="Replication_initiator_prot_A"/>
</dbReference>
<gene>
    <name evidence="1" type="ORF">MPC4_290010</name>
</gene>
<organism evidence="1 2">
    <name type="scientific">Methylocella tundrae</name>
    <dbReference type="NCBI Taxonomy" id="227605"/>
    <lineage>
        <taxon>Bacteria</taxon>
        <taxon>Pseudomonadati</taxon>
        <taxon>Pseudomonadota</taxon>
        <taxon>Alphaproteobacteria</taxon>
        <taxon>Hyphomicrobiales</taxon>
        <taxon>Beijerinckiaceae</taxon>
        <taxon>Methylocella</taxon>
    </lineage>
</organism>